<organism evidence="1 2">
    <name type="scientific">Ramlibacter agri</name>
    <dbReference type="NCBI Taxonomy" id="2728837"/>
    <lineage>
        <taxon>Bacteria</taxon>
        <taxon>Pseudomonadati</taxon>
        <taxon>Pseudomonadota</taxon>
        <taxon>Betaproteobacteria</taxon>
        <taxon>Burkholderiales</taxon>
        <taxon>Comamonadaceae</taxon>
        <taxon>Ramlibacter</taxon>
    </lineage>
</organism>
<accession>A0A848GZT8</accession>
<dbReference type="RefSeq" id="WP_169416545.1">
    <property type="nucleotide sequence ID" value="NZ_JABBFX010000001.1"/>
</dbReference>
<name>A0A848GZT8_9BURK</name>
<dbReference type="Proteomes" id="UP000541185">
    <property type="component" value="Unassembled WGS sequence"/>
</dbReference>
<keyword evidence="2" id="KW-1185">Reference proteome</keyword>
<dbReference type="AlphaFoldDB" id="A0A848GZT8"/>
<dbReference type="EMBL" id="JABBFX010000001">
    <property type="protein sequence ID" value="NML42330.1"/>
    <property type="molecule type" value="Genomic_DNA"/>
</dbReference>
<gene>
    <name evidence="1" type="ORF">HHL11_01120</name>
</gene>
<sequence length="123" mass="13742">MARSNPSAGTDACLKAVVSFQDPTLAGRALDQVARSYRPLLDVRPGEWMSCRFERIGSGAGGLKLYHPYDVLIRLEQLDELQRFHHKDIWQLFAIGRALTMMVMPDRVVATGTVKGLGLDSRR</sequence>
<reference evidence="1 2" key="1">
    <citation type="submission" date="2020-04" db="EMBL/GenBank/DDBJ databases">
        <title>Ramlibacter sp. G-1-2-2 isolated from soil.</title>
        <authorList>
            <person name="Dahal R.H."/>
        </authorList>
    </citation>
    <scope>NUCLEOTIDE SEQUENCE [LARGE SCALE GENOMIC DNA]</scope>
    <source>
        <strain evidence="1 2">G-1-2-2</strain>
    </source>
</reference>
<comment type="caution">
    <text evidence="1">The sequence shown here is derived from an EMBL/GenBank/DDBJ whole genome shotgun (WGS) entry which is preliminary data.</text>
</comment>
<evidence type="ECO:0000313" key="2">
    <source>
        <dbReference type="Proteomes" id="UP000541185"/>
    </source>
</evidence>
<evidence type="ECO:0000313" key="1">
    <source>
        <dbReference type="EMBL" id="NML42330.1"/>
    </source>
</evidence>
<protein>
    <submittedName>
        <fullName evidence="1">Uncharacterized protein</fullName>
    </submittedName>
</protein>
<proteinExistence type="predicted"/>